<evidence type="ECO:0000313" key="1">
    <source>
        <dbReference type="EMBL" id="UJO24451.1"/>
    </source>
</evidence>
<reference evidence="1" key="1">
    <citation type="submission" date="2021-12" db="EMBL/GenBank/DDBJ databases">
        <authorList>
            <person name="Zaccaron A."/>
            <person name="Stergiopoulos I."/>
        </authorList>
    </citation>
    <scope>NUCLEOTIDE SEQUENCE</scope>
    <source>
        <strain evidence="1">Race5_Kim</strain>
    </source>
</reference>
<sequence>MAAPRATQLFALRNLARGSRQVRHLSMTGPATYASPILSRELPRDMTSLRTETAEKRPVVEQLKETSKVRHFNTSREMKANHDTSTMDFAYLPDIMAPENIDIYAHVRVPILPTVSAQAISYAEPEETVVMKPEISVMSADAVYLPMAESHDGHAMNIDFHAMADKVAANLRRMSIPVEQQASMMKQIWGDMVDDMMGLKKVGTA</sequence>
<protein>
    <submittedName>
        <fullName evidence="1">Uncharacterized protein</fullName>
    </submittedName>
</protein>
<evidence type="ECO:0000313" key="2">
    <source>
        <dbReference type="Proteomes" id="UP000756132"/>
    </source>
</evidence>
<name>A0A9Q8PL61_PASFU</name>
<dbReference type="KEGG" id="ffu:CLAFUR5_13770"/>
<dbReference type="AlphaFoldDB" id="A0A9Q8PL61"/>
<dbReference type="EMBL" id="CP090174">
    <property type="protein sequence ID" value="UJO24451.1"/>
    <property type="molecule type" value="Genomic_DNA"/>
</dbReference>
<dbReference type="Proteomes" id="UP000756132">
    <property type="component" value="Chromosome 12"/>
</dbReference>
<dbReference type="OrthoDB" id="3993201at2759"/>
<keyword evidence="2" id="KW-1185">Reference proteome</keyword>
<accession>A0A9Q8PL61</accession>
<gene>
    <name evidence="1" type="ORF">CLAFUR5_13770</name>
</gene>
<organism evidence="1 2">
    <name type="scientific">Passalora fulva</name>
    <name type="common">Tomato leaf mold</name>
    <name type="synonym">Cladosporium fulvum</name>
    <dbReference type="NCBI Taxonomy" id="5499"/>
    <lineage>
        <taxon>Eukaryota</taxon>
        <taxon>Fungi</taxon>
        <taxon>Dikarya</taxon>
        <taxon>Ascomycota</taxon>
        <taxon>Pezizomycotina</taxon>
        <taxon>Dothideomycetes</taxon>
        <taxon>Dothideomycetidae</taxon>
        <taxon>Mycosphaerellales</taxon>
        <taxon>Mycosphaerellaceae</taxon>
        <taxon>Fulvia</taxon>
    </lineage>
</organism>
<dbReference type="RefSeq" id="XP_047768817.1">
    <property type="nucleotide sequence ID" value="XM_047912918.1"/>
</dbReference>
<proteinExistence type="predicted"/>
<dbReference type="GeneID" id="71993648"/>
<reference evidence="1" key="2">
    <citation type="journal article" date="2022" name="Microb. Genom.">
        <title>A chromosome-scale genome assembly of the tomato pathogen Cladosporium fulvum reveals a compartmentalized genome architecture and the presence of a dispensable chromosome.</title>
        <authorList>
            <person name="Zaccaron A.Z."/>
            <person name="Chen L.H."/>
            <person name="Samaras A."/>
            <person name="Stergiopoulos I."/>
        </authorList>
    </citation>
    <scope>NUCLEOTIDE SEQUENCE</scope>
    <source>
        <strain evidence="1">Race5_Kim</strain>
    </source>
</reference>